<dbReference type="InterPro" id="IPR012475">
    <property type="entry name" value="Fungal_lectin"/>
</dbReference>
<evidence type="ECO:0000313" key="4">
    <source>
        <dbReference type="EMBL" id="EXJ78351.1"/>
    </source>
</evidence>
<evidence type="ECO:0000256" key="1">
    <source>
        <dbReference type="ARBA" id="ARBA00009042"/>
    </source>
</evidence>
<organism evidence="4 5">
    <name type="scientific">Capronia epimyces CBS 606.96</name>
    <dbReference type="NCBI Taxonomy" id="1182542"/>
    <lineage>
        <taxon>Eukaryota</taxon>
        <taxon>Fungi</taxon>
        <taxon>Dikarya</taxon>
        <taxon>Ascomycota</taxon>
        <taxon>Pezizomycotina</taxon>
        <taxon>Eurotiomycetes</taxon>
        <taxon>Chaetothyriomycetidae</taxon>
        <taxon>Chaetothyriales</taxon>
        <taxon>Herpotrichiellaceae</taxon>
        <taxon>Capronia</taxon>
    </lineage>
</organism>
<dbReference type="SUPFAM" id="SSF89372">
    <property type="entry name" value="Fucose-specific lectin"/>
    <property type="match status" value="1"/>
</dbReference>
<keyword evidence="3" id="KW-0430">Lectin</keyword>
<evidence type="ECO:0000256" key="3">
    <source>
        <dbReference type="ARBA" id="ARBA00022734"/>
    </source>
</evidence>
<dbReference type="Pfam" id="PF07938">
    <property type="entry name" value="Fungal_lectin"/>
    <property type="match status" value="1"/>
</dbReference>
<sequence length="207" mass="22426">MNTAIPAPPAGTGSALVTPELNMLRTYYIGSDGSVLQAGYTPQNDWTAPVAISNGAKAHLASPIGVTMVKDDIWLFWFSDQKQLQYTTSTYTESTWSAVQNISATIPKELPRSIGVARSDTPDVTQIFYLDGIEMQQAQYSNNGWSNSNLGSSTPNSSISNGPMAAVGWNDTAVRLYYVDDNAIVEVASESTYGTWELGTMDPDDYD</sequence>
<name>W9XN36_9EURO</name>
<dbReference type="AlphaFoldDB" id="W9XN36"/>
<gene>
    <name evidence="4" type="ORF">A1O3_09512</name>
</gene>
<evidence type="ECO:0000256" key="2">
    <source>
        <dbReference type="ARBA" id="ARBA00015560"/>
    </source>
</evidence>
<comment type="similarity">
    <text evidence="1">Belongs to the fungal fucose-specific lectin family.</text>
</comment>
<reference evidence="4 5" key="1">
    <citation type="submission" date="2013-03" db="EMBL/GenBank/DDBJ databases">
        <title>The Genome Sequence of Capronia epimyces CBS 606.96.</title>
        <authorList>
            <consortium name="The Broad Institute Genomics Platform"/>
            <person name="Cuomo C."/>
            <person name="de Hoog S."/>
            <person name="Gorbushina A."/>
            <person name="Walker B."/>
            <person name="Young S.K."/>
            <person name="Zeng Q."/>
            <person name="Gargeya S."/>
            <person name="Fitzgerald M."/>
            <person name="Haas B."/>
            <person name="Abouelleil A."/>
            <person name="Allen A.W."/>
            <person name="Alvarado L."/>
            <person name="Arachchi H.M."/>
            <person name="Berlin A.M."/>
            <person name="Chapman S.B."/>
            <person name="Gainer-Dewar J."/>
            <person name="Goldberg J."/>
            <person name="Griggs A."/>
            <person name="Gujja S."/>
            <person name="Hansen M."/>
            <person name="Howarth C."/>
            <person name="Imamovic A."/>
            <person name="Ireland A."/>
            <person name="Larimer J."/>
            <person name="McCowan C."/>
            <person name="Murphy C."/>
            <person name="Pearson M."/>
            <person name="Poon T.W."/>
            <person name="Priest M."/>
            <person name="Roberts A."/>
            <person name="Saif S."/>
            <person name="Shea T."/>
            <person name="Sisk P."/>
            <person name="Sykes S."/>
            <person name="Wortman J."/>
            <person name="Nusbaum C."/>
            <person name="Birren B."/>
        </authorList>
    </citation>
    <scope>NUCLEOTIDE SEQUENCE [LARGE SCALE GENOMIC DNA]</scope>
    <source>
        <strain evidence="4 5">CBS 606.96</strain>
    </source>
</reference>
<keyword evidence="5" id="KW-1185">Reference proteome</keyword>
<proteinExistence type="inferred from homology"/>
<comment type="caution">
    <text evidence="4">The sequence shown here is derived from an EMBL/GenBank/DDBJ whole genome shotgun (WGS) entry which is preliminary data.</text>
</comment>
<dbReference type="OrthoDB" id="10333310at2759"/>
<dbReference type="RefSeq" id="XP_007737796.1">
    <property type="nucleotide sequence ID" value="XM_007739606.1"/>
</dbReference>
<dbReference type="EMBL" id="AMGY01000009">
    <property type="protein sequence ID" value="EXJ78351.1"/>
    <property type="molecule type" value="Genomic_DNA"/>
</dbReference>
<accession>W9XN36</accession>
<dbReference type="Proteomes" id="UP000019478">
    <property type="component" value="Unassembled WGS sequence"/>
</dbReference>
<dbReference type="Gene3D" id="2.120.10.70">
    <property type="entry name" value="Fucose-specific lectin"/>
    <property type="match status" value="1"/>
</dbReference>
<protein>
    <recommendedName>
        <fullName evidence="2">Fucose-specific lectin</fullName>
    </recommendedName>
</protein>
<dbReference type="GO" id="GO:0030246">
    <property type="term" value="F:carbohydrate binding"/>
    <property type="evidence" value="ECO:0007669"/>
    <property type="project" value="UniProtKB-KW"/>
</dbReference>
<dbReference type="GeneID" id="19173596"/>
<dbReference type="HOGENOM" id="CLU_1326226_0_0_1"/>
<evidence type="ECO:0000313" key="5">
    <source>
        <dbReference type="Proteomes" id="UP000019478"/>
    </source>
</evidence>